<dbReference type="Gene3D" id="1.10.510.10">
    <property type="entry name" value="Transferase(Phosphotransferase) domain 1"/>
    <property type="match status" value="1"/>
</dbReference>
<comment type="subunit">
    <text evidence="11">Monomer.</text>
</comment>
<sequence>MSDQTLQAYADLSPSAILDALEAAGFTPDGRITALNSYENRVYQLGLEGGELIVAKFYRPGRWSDETIAEEHEFARELAAAELPVVAPLELANGQSLIQVGGHRLAVFPSIGGRPPALDDDAALRQMGRLIARLHNIGALKPFRHRREFDPGRVVEHALASVEQVGLMPDHLMASWAALSGHISDRIQLRFQEAGELRSLRIHGDCHPGNVLWRDDGPWLLDLDDACNGPAIQDLWMYLSGDRDYQAARLAQLLAGYTAFREFDQRELSLIEALRTLRLLHFLGWIAERWADPAFPRAFPDFGETGFWERQVLSLQEQLGKLDEPPLEWHPAWP</sequence>
<evidence type="ECO:0000256" key="6">
    <source>
        <dbReference type="ARBA" id="ARBA00022741"/>
    </source>
</evidence>
<dbReference type="AlphaFoldDB" id="A0AAP6JEL1"/>
<comment type="caution">
    <text evidence="13">The sequence shown here is derived from an EMBL/GenBank/DDBJ whole genome shotgun (WGS) entry which is preliminary data.</text>
</comment>
<feature type="binding site" evidence="11">
    <location>
        <position position="210"/>
    </location>
    <ligand>
        <name>Mg(2+)</name>
        <dbReference type="ChEBI" id="CHEBI:18420"/>
    </ligand>
</feature>
<evidence type="ECO:0000313" key="14">
    <source>
        <dbReference type="Proteomes" id="UP001302316"/>
    </source>
</evidence>
<comment type="cofactor">
    <cofactor evidence="11">
        <name>Mg(2+)</name>
        <dbReference type="ChEBI" id="CHEBI:18420"/>
    </cofactor>
</comment>
<comment type="catalytic activity">
    <reaction evidence="11">
        <text>L-seryl-[protein] + ATP = O-phospho-L-seryl-[protein] + ADP + H(+)</text>
        <dbReference type="Rhea" id="RHEA:17989"/>
        <dbReference type="Rhea" id="RHEA-COMP:9863"/>
        <dbReference type="Rhea" id="RHEA-COMP:11604"/>
        <dbReference type="ChEBI" id="CHEBI:15378"/>
        <dbReference type="ChEBI" id="CHEBI:29999"/>
        <dbReference type="ChEBI" id="CHEBI:30616"/>
        <dbReference type="ChEBI" id="CHEBI:83421"/>
        <dbReference type="ChEBI" id="CHEBI:456216"/>
        <dbReference type="EC" id="2.7.11.1"/>
    </reaction>
</comment>
<keyword evidence="2 11" id="KW-0723">Serine/threonine-protein kinase</keyword>
<protein>
    <recommendedName>
        <fullName evidence="11">Stress response kinase A</fullName>
        <ecNumber evidence="11">2.7.11.1</ecNumber>
    </recommendedName>
    <alternativeName>
        <fullName evidence="11">Serine/threonine-protein kinase SrkA</fullName>
    </alternativeName>
</protein>
<dbReference type="Gene3D" id="3.30.200.70">
    <property type="match status" value="1"/>
</dbReference>
<keyword evidence="4 11" id="KW-0808">Transferase</keyword>
<keyword evidence="5 11" id="KW-0479">Metal-binding</keyword>
<dbReference type="GO" id="GO:0000287">
    <property type="term" value="F:magnesium ion binding"/>
    <property type="evidence" value="ECO:0007669"/>
    <property type="project" value="UniProtKB-UniRule"/>
</dbReference>
<feature type="site" description="ATP" evidence="11">
    <location>
        <position position="37"/>
    </location>
</feature>
<name>A0AAP6JEL1_9GAMM</name>
<dbReference type="Proteomes" id="UP001302316">
    <property type="component" value="Unassembled WGS sequence"/>
</dbReference>
<feature type="active site" evidence="11">
    <location>
        <position position="222"/>
    </location>
</feature>
<dbReference type="NCBIfam" id="NF008738">
    <property type="entry name" value="PRK11768.1"/>
    <property type="match status" value="1"/>
</dbReference>
<dbReference type="EC" id="2.7.11.1" evidence="11"/>
<accession>A0AAP6JEL1</accession>
<feature type="binding site" evidence="11">
    <location>
        <position position="222"/>
    </location>
    <ligand>
        <name>Mg(2+)</name>
        <dbReference type="ChEBI" id="CHEBI:18420"/>
    </ligand>
</feature>
<dbReference type="Gene3D" id="1.20.1270.170">
    <property type="match status" value="1"/>
</dbReference>
<evidence type="ECO:0000256" key="10">
    <source>
        <dbReference type="ARBA" id="ARBA00023016"/>
    </source>
</evidence>
<dbReference type="InterPro" id="IPR032882">
    <property type="entry name" value="SrkA/RdoA"/>
</dbReference>
<proteinExistence type="inferred from homology"/>
<evidence type="ECO:0000313" key="13">
    <source>
        <dbReference type="EMBL" id="MEA5445576.1"/>
    </source>
</evidence>
<dbReference type="GO" id="GO:0005524">
    <property type="term" value="F:ATP binding"/>
    <property type="evidence" value="ECO:0007669"/>
    <property type="project" value="UniProtKB-UniRule"/>
</dbReference>
<evidence type="ECO:0000256" key="1">
    <source>
        <dbReference type="ARBA" id="ARBA00022490"/>
    </source>
</evidence>
<dbReference type="Pfam" id="PF01636">
    <property type="entry name" value="APH"/>
    <property type="match status" value="1"/>
</dbReference>
<dbReference type="InterPro" id="IPR002575">
    <property type="entry name" value="Aminoglycoside_PTrfase"/>
</dbReference>
<evidence type="ECO:0000256" key="7">
    <source>
        <dbReference type="ARBA" id="ARBA00022777"/>
    </source>
</evidence>
<dbReference type="GO" id="GO:0004674">
    <property type="term" value="F:protein serine/threonine kinase activity"/>
    <property type="evidence" value="ECO:0007669"/>
    <property type="project" value="UniProtKB-UniRule"/>
</dbReference>
<keyword evidence="3 11" id="KW-0597">Phosphoprotein</keyword>
<keyword evidence="6 11" id="KW-0547">Nucleotide-binding</keyword>
<keyword evidence="9 11" id="KW-0460">Magnesium</keyword>
<evidence type="ECO:0000256" key="4">
    <source>
        <dbReference type="ARBA" id="ARBA00022679"/>
    </source>
</evidence>
<dbReference type="PANTHER" id="PTHR39573:SF1">
    <property type="entry name" value="STRESS RESPONSE KINASE A"/>
    <property type="match status" value="1"/>
</dbReference>
<dbReference type="RefSeq" id="WP_346051205.1">
    <property type="nucleotide sequence ID" value="NZ_JAYGII010000012.1"/>
</dbReference>
<evidence type="ECO:0000259" key="12">
    <source>
        <dbReference type="Pfam" id="PF01636"/>
    </source>
</evidence>
<dbReference type="GO" id="GO:0005737">
    <property type="term" value="C:cytoplasm"/>
    <property type="evidence" value="ECO:0007669"/>
    <property type="project" value="UniProtKB-SubCell"/>
</dbReference>
<evidence type="ECO:0000256" key="5">
    <source>
        <dbReference type="ARBA" id="ARBA00022723"/>
    </source>
</evidence>
<comment type="subcellular location">
    <subcellularLocation>
        <location evidence="11">Cytoplasm</location>
    </subcellularLocation>
</comment>
<gene>
    <name evidence="11" type="primary">srkA</name>
    <name evidence="13" type="ORF">VCB98_07070</name>
</gene>
<dbReference type="InterPro" id="IPR011009">
    <property type="entry name" value="Kinase-like_dom_sf"/>
</dbReference>
<organism evidence="13 14">
    <name type="scientific">Natronospira elongata</name>
    <dbReference type="NCBI Taxonomy" id="3110268"/>
    <lineage>
        <taxon>Bacteria</taxon>
        <taxon>Pseudomonadati</taxon>
        <taxon>Pseudomonadota</taxon>
        <taxon>Gammaproteobacteria</taxon>
        <taxon>Natronospirales</taxon>
        <taxon>Natronospiraceae</taxon>
        <taxon>Natronospira</taxon>
    </lineage>
</organism>
<feature type="domain" description="Aminoglycoside phosphotransferase" evidence="12">
    <location>
        <begin position="32"/>
        <end position="263"/>
    </location>
</feature>
<keyword evidence="14" id="KW-1185">Reference proteome</keyword>
<reference evidence="13 14" key="1">
    <citation type="submission" date="2023-12" db="EMBL/GenBank/DDBJ databases">
        <title>Whole-genome sequencing of halo(alkali)philic microorganisms from hypersaline lakes.</title>
        <authorList>
            <person name="Sorokin D.Y."/>
            <person name="Merkel A.Y."/>
            <person name="Messina E."/>
            <person name="Yakimov M."/>
        </authorList>
    </citation>
    <scope>NUCLEOTIDE SEQUENCE [LARGE SCALE GENOMIC DNA]</scope>
    <source>
        <strain evidence="13 14">AB-CW1</strain>
    </source>
</reference>
<comment type="function">
    <text evidence="11">A protein kinase that phosphorylates Ser and Thr residues. Probably acts to suppress the effects of stress linked to accumulation of reactive oxygen species. Probably involved in the extracytoplasmic stress response.</text>
</comment>
<dbReference type="EMBL" id="JAYGII010000012">
    <property type="protein sequence ID" value="MEA5445576.1"/>
    <property type="molecule type" value="Genomic_DNA"/>
</dbReference>
<comment type="catalytic activity">
    <reaction evidence="11">
        <text>L-threonyl-[protein] + ATP = O-phospho-L-threonyl-[protein] + ADP + H(+)</text>
        <dbReference type="Rhea" id="RHEA:46608"/>
        <dbReference type="Rhea" id="RHEA-COMP:11060"/>
        <dbReference type="Rhea" id="RHEA-COMP:11605"/>
        <dbReference type="ChEBI" id="CHEBI:15378"/>
        <dbReference type="ChEBI" id="CHEBI:30013"/>
        <dbReference type="ChEBI" id="CHEBI:30616"/>
        <dbReference type="ChEBI" id="CHEBI:61977"/>
        <dbReference type="ChEBI" id="CHEBI:456216"/>
        <dbReference type="EC" id="2.7.11.1"/>
    </reaction>
</comment>
<dbReference type="SUPFAM" id="SSF56112">
    <property type="entry name" value="Protein kinase-like (PK-like)"/>
    <property type="match status" value="1"/>
</dbReference>
<dbReference type="HAMAP" id="MF_01497">
    <property type="entry name" value="SrkA_kinase"/>
    <property type="match status" value="1"/>
</dbReference>
<evidence type="ECO:0000256" key="11">
    <source>
        <dbReference type="HAMAP-Rule" id="MF_01497"/>
    </source>
</evidence>
<evidence type="ECO:0000256" key="8">
    <source>
        <dbReference type="ARBA" id="ARBA00022840"/>
    </source>
</evidence>
<evidence type="ECO:0000256" key="3">
    <source>
        <dbReference type="ARBA" id="ARBA00022553"/>
    </source>
</evidence>
<keyword evidence="7 11" id="KW-0418">Kinase</keyword>
<feature type="active site" description="Proton acceptor" evidence="11">
    <location>
        <position position="205"/>
    </location>
</feature>
<evidence type="ECO:0000256" key="2">
    <source>
        <dbReference type="ARBA" id="ARBA00022527"/>
    </source>
</evidence>
<keyword evidence="8 11" id="KW-0067">ATP-binding</keyword>
<keyword evidence="10 11" id="KW-0346">Stress response</keyword>
<evidence type="ECO:0000256" key="9">
    <source>
        <dbReference type="ARBA" id="ARBA00022842"/>
    </source>
</evidence>
<keyword evidence="1 11" id="KW-0963">Cytoplasm</keyword>
<dbReference type="PANTHER" id="PTHR39573">
    <property type="entry name" value="STRESS RESPONSE KINASE A"/>
    <property type="match status" value="1"/>
</dbReference>
<comment type="similarity">
    <text evidence="11">Belongs to the SrkA/RdoA protein kinase family.</text>
</comment>